<dbReference type="Proteomes" id="UP000230066">
    <property type="component" value="Unassembled WGS sequence"/>
</dbReference>
<evidence type="ECO:0000256" key="4">
    <source>
        <dbReference type="SAM" id="MobiDB-lite"/>
    </source>
</evidence>
<evidence type="ECO:0000256" key="1">
    <source>
        <dbReference type="ARBA" id="ARBA00023125"/>
    </source>
</evidence>
<dbReference type="InterPro" id="IPR036388">
    <property type="entry name" value="WH-like_DNA-bd_sf"/>
</dbReference>
<dbReference type="InterPro" id="IPR030456">
    <property type="entry name" value="TF_fork_head_CS_2"/>
</dbReference>
<dbReference type="Gene3D" id="1.10.10.10">
    <property type="entry name" value="Winged helix-like DNA-binding domain superfamily/Winged helix DNA-binding domain"/>
    <property type="match status" value="1"/>
</dbReference>
<keyword evidence="6" id="KW-1185">Reference proteome</keyword>
<name>A0A2H1CCV3_FASHE</name>
<comment type="subcellular location">
    <subcellularLocation>
        <location evidence="3">Nucleus</location>
    </subcellularLocation>
</comment>
<dbReference type="SMART" id="SM00339">
    <property type="entry name" value="FH"/>
    <property type="match status" value="1"/>
</dbReference>
<organism evidence="5 6">
    <name type="scientific">Fasciola hepatica</name>
    <name type="common">Liver fluke</name>
    <dbReference type="NCBI Taxonomy" id="6192"/>
    <lineage>
        <taxon>Eukaryota</taxon>
        <taxon>Metazoa</taxon>
        <taxon>Spiralia</taxon>
        <taxon>Lophotrochozoa</taxon>
        <taxon>Platyhelminthes</taxon>
        <taxon>Trematoda</taxon>
        <taxon>Digenea</taxon>
        <taxon>Plagiorchiida</taxon>
        <taxon>Echinostomata</taxon>
        <taxon>Echinostomatoidea</taxon>
        <taxon>Fasciolidae</taxon>
        <taxon>Fasciola</taxon>
    </lineage>
</organism>
<dbReference type="AlphaFoldDB" id="A0A2H1CCV3"/>
<dbReference type="PRINTS" id="PR00053">
    <property type="entry name" value="FORKHEAD"/>
</dbReference>
<sequence length="431" mass="48497">MNNEELPTDLTTVSSNERSLQNFHRIFSATYPLMGSMAYESFQFLSASFCSEKGTHMCPLVNFTKQTPSTTPFTLPETPTYTPTSSSPMCLKLFQPSTRAVENLFISCAESSKQQLSGSSSEDPHLNSNFSTNSPSHAKTENDMKPAFSYIGLIAQAILSSADRRMILSEIYQWIQFHYPYFRSRGPGWRNSIRHNLSLNDCFIKAGRSTNGKGHYWSIHPANVQDFLAGDYRRRRAQRKVRQALGLVCMHDSRETPSPPTVLPQARKTKQRYHGVVRSMLNACDYNTRLDRTTLLTVNSPSPSNSLPHGMNQRLPHLRSSIDPMQPKHILDSCRNVLSSDDGESSVFGPHPSMFCSILQNKFSVCPLNLCDHFPKTKKPCKAESDRNGQNRFSVSRILGDTFPQGGHFTVNTKVVNGKFSCREHSSTFSM</sequence>
<keyword evidence="2 3" id="KW-0539">Nucleus</keyword>
<dbReference type="InterPro" id="IPR047519">
    <property type="entry name" value="FH_FOXQ2-like"/>
</dbReference>
<dbReference type="InterPro" id="IPR036390">
    <property type="entry name" value="WH_DNA-bd_sf"/>
</dbReference>
<comment type="caution">
    <text evidence="5">The sequence shown here is derived from an EMBL/GenBank/DDBJ whole genome shotgun (WGS) entry which is preliminary data.</text>
</comment>
<reference evidence="5" key="1">
    <citation type="submission" date="2019-03" db="EMBL/GenBank/DDBJ databases">
        <title>Improved annotation for the trematode Fasciola hepatica.</title>
        <authorList>
            <person name="Choi Y.-J."/>
            <person name="Martin J."/>
            <person name="Mitreva M."/>
        </authorList>
    </citation>
    <scope>NUCLEOTIDE SEQUENCE [LARGE SCALE GENOMIC DNA]</scope>
</reference>
<dbReference type="CDD" id="cd20035">
    <property type="entry name" value="FH_FOXQ2-like"/>
    <property type="match status" value="1"/>
</dbReference>
<dbReference type="GO" id="GO:0009653">
    <property type="term" value="P:anatomical structure morphogenesis"/>
    <property type="evidence" value="ECO:0007669"/>
    <property type="project" value="TreeGrafter"/>
</dbReference>
<evidence type="ECO:0000313" key="5">
    <source>
        <dbReference type="EMBL" id="THD24363.1"/>
    </source>
</evidence>
<keyword evidence="1 3" id="KW-0238">DNA-binding</keyword>
<dbReference type="FunFam" id="1.10.10.10:FF:000352">
    <property type="entry name" value="Forkhead box Q2"/>
    <property type="match status" value="1"/>
</dbReference>
<protein>
    <submittedName>
        <fullName evidence="5">Uncharacterized protein</fullName>
    </submittedName>
</protein>
<dbReference type="GO" id="GO:0000981">
    <property type="term" value="F:DNA-binding transcription factor activity, RNA polymerase II-specific"/>
    <property type="evidence" value="ECO:0007669"/>
    <property type="project" value="TreeGrafter"/>
</dbReference>
<feature type="region of interest" description="Disordered" evidence="4">
    <location>
        <begin position="115"/>
        <end position="141"/>
    </location>
</feature>
<dbReference type="PROSITE" id="PS50039">
    <property type="entry name" value="FORK_HEAD_3"/>
    <property type="match status" value="1"/>
</dbReference>
<dbReference type="PROSITE" id="PS00658">
    <property type="entry name" value="FORK_HEAD_2"/>
    <property type="match status" value="1"/>
</dbReference>
<dbReference type="GO" id="GO:0030154">
    <property type="term" value="P:cell differentiation"/>
    <property type="evidence" value="ECO:0007669"/>
    <property type="project" value="TreeGrafter"/>
</dbReference>
<feature type="DNA-binding region" description="Fork-head" evidence="3">
    <location>
        <begin position="145"/>
        <end position="237"/>
    </location>
</feature>
<dbReference type="InterPro" id="IPR001766">
    <property type="entry name" value="Fork_head_dom"/>
</dbReference>
<dbReference type="SUPFAM" id="SSF46785">
    <property type="entry name" value="Winged helix' DNA-binding domain"/>
    <property type="match status" value="1"/>
</dbReference>
<dbReference type="GO" id="GO:0005634">
    <property type="term" value="C:nucleus"/>
    <property type="evidence" value="ECO:0007669"/>
    <property type="project" value="UniProtKB-SubCell"/>
</dbReference>
<dbReference type="InterPro" id="IPR050211">
    <property type="entry name" value="FOX_domain-containing"/>
</dbReference>
<dbReference type="PANTHER" id="PTHR11829">
    <property type="entry name" value="FORKHEAD BOX PROTEIN"/>
    <property type="match status" value="1"/>
</dbReference>
<evidence type="ECO:0000313" key="6">
    <source>
        <dbReference type="Proteomes" id="UP000230066"/>
    </source>
</evidence>
<proteinExistence type="predicted"/>
<dbReference type="PANTHER" id="PTHR11829:SF343">
    <property type="entry name" value="FORK-HEAD DOMAIN-CONTAINING PROTEIN"/>
    <property type="match status" value="1"/>
</dbReference>
<dbReference type="EMBL" id="JXXN02001640">
    <property type="protein sequence ID" value="THD24363.1"/>
    <property type="molecule type" value="Genomic_DNA"/>
</dbReference>
<evidence type="ECO:0000256" key="3">
    <source>
        <dbReference type="PROSITE-ProRule" id="PRU00089"/>
    </source>
</evidence>
<evidence type="ECO:0000256" key="2">
    <source>
        <dbReference type="ARBA" id="ARBA00023242"/>
    </source>
</evidence>
<accession>A0A2H1CCV3</accession>
<dbReference type="GO" id="GO:0000978">
    <property type="term" value="F:RNA polymerase II cis-regulatory region sequence-specific DNA binding"/>
    <property type="evidence" value="ECO:0007669"/>
    <property type="project" value="TreeGrafter"/>
</dbReference>
<dbReference type="Pfam" id="PF00250">
    <property type="entry name" value="Forkhead"/>
    <property type="match status" value="1"/>
</dbReference>
<gene>
    <name evidence="5" type="ORF">D915_004815</name>
</gene>
<feature type="compositionally biased region" description="Polar residues" evidence="4">
    <location>
        <begin position="126"/>
        <end position="137"/>
    </location>
</feature>